<comment type="caution">
    <text evidence="17">The sequence shown here is derived from an EMBL/GenBank/DDBJ whole genome shotgun (WGS) entry which is preliminary data.</text>
</comment>
<dbReference type="Gene3D" id="1.20.120.160">
    <property type="entry name" value="HPT domain"/>
    <property type="match status" value="1"/>
</dbReference>
<dbReference type="Pfam" id="PF01627">
    <property type="entry name" value="Hpt"/>
    <property type="match status" value="1"/>
</dbReference>
<dbReference type="Pfam" id="PF02895">
    <property type="entry name" value="H-kinase_dim"/>
    <property type="match status" value="1"/>
</dbReference>
<feature type="domain" description="CheW-like" evidence="15">
    <location>
        <begin position="698"/>
        <end position="829"/>
    </location>
</feature>
<evidence type="ECO:0000313" key="17">
    <source>
        <dbReference type="EMBL" id="MCW9713638.1"/>
    </source>
</evidence>
<evidence type="ECO:0000256" key="10">
    <source>
        <dbReference type="ARBA" id="ARBA00023012"/>
    </source>
</evidence>
<keyword evidence="4" id="KW-0145">Chemotaxis</keyword>
<dbReference type="Pfam" id="PF01584">
    <property type="entry name" value="CheW"/>
    <property type="match status" value="1"/>
</dbReference>
<feature type="modified residue" description="Phosphohistidine" evidence="12">
    <location>
        <position position="317"/>
    </location>
</feature>
<dbReference type="SMART" id="SM00387">
    <property type="entry name" value="HATPase_c"/>
    <property type="match status" value="1"/>
</dbReference>
<dbReference type="InterPro" id="IPR008207">
    <property type="entry name" value="Sig_transdc_His_kin_Hpt_dom"/>
</dbReference>
<dbReference type="InterPro" id="IPR051315">
    <property type="entry name" value="Bact_Chemotaxis_CheA"/>
</dbReference>
<dbReference type="InterPro" id="IPR004105">
    <property type="entry name" value="CheA-like_dim"/>
</dbReference>
<dbReference type="SUPFAM" id="SSF47226">
    <property type="entry name" value="Histidine-containing phosphotransfer domain, HPT domain"/>
    <property type="match status" value="1"/>
</dbReference>
<keyword evidence="7" id="KW-0547">Nucleotide-binding</keyword>
<dbReference type="EC" id="2.7.13.3" evidence="2"/>
<evidence type="ECO:0000256" key="1">
    <source>
        <dbReference type="ARBA" id="ARBA00000085"/>
    </source>
</evidence>
<keyword evidence="5 12" id="KW-0597">Phosphoprotein</keyword>
<keyword evidence="10" id="KW-0902">Two-component regulatory system</keyword>
<dbReference type="SUPFAM" id="SSF47384">
    <property type="entry name" value="Homodimeric domain of signal transducing histidine kinase"/>
    <property type="match status" value="1"/>
</dbReference>
<evidence type="ECO:0000256" key="2">
    <source>
        <dbReference type="ARBA" id="ARBA00012438"/>
    </source>
</evidence>
<comment type="function">
    <text evidence="11">Involved in the transmission of sensory signals from the chemoreceptors to the flagellar motors. CheA is autophosphorylated; it can transfer its phosphate group to either CheB or CheY.</text>
</comment>
<dbReference type="SUPFAM" id="SSF55874">
    <property type="entry name" value="ATPase domain of HSP90 chaperone/DNA topoisomerase II/histidine kinase"/>
    <property type="match status" value="1"/>
</dbReference>
<evidence type="ECO:0000256" key="6">
    <source>
        <dbReference type="ARBA" id="ARBA00022679"/>
    </source>
</evidence>
<dbReference type="PROSITE" id="PS50109">
    <property type="entry name" value="HIS_KIN"/>
    <property type="match status" value="1"/>
</dbReference>
<evidence type="ECO:0000256" key="13">
    <source>
        <dbReference type="SAM" id="MobiDB-lite"/>
    </source>
</evidence>
<dbReference type="InterPro" id="IPR036890">
    <property type="entry name" value="HATPase_C_sf"/>
</dbReference>
<dbReference type="CDD" id="cd00088">
    <property type="entry name" value="HPT"/>
    <property type="match status" value="1"/>
</dbReference>
<dbReference type="SMART" id="SM00260">
    <property type="entry name" value="CheW"/>
    <property type="match status" value="1"/>
</dbReference>
<dbReference type="Gene3D" id="3.30.565.10">
    <property type="entry name" value="Histidine kinase-like ATPase, C-terminal domain"/>
    <property type="match status" value="1"/>
</dbReference>
<proteinExistence type="predicted"/>
<dbReference type="RefSeq" id="WP_265790461.1">
    <property type="nucleotide sequence ID" value="NZ_BAABRS010000003.1"/>
</dbReference>
<name>A0ABT3Q0K6_9BACT</name>
<dbReference type="InterPro" id="IPR037006">
    <property type="entry name" value="CheA-like_homodim_sf"/>
</dbReference>
<evidence type="ECO:0000256" key="5">
    <source>
        <dbReference type="ARBA" id="ARBA00022553"/>
    </source>
</evidence>
<dbReference type="InterPro" id="IPR003594">
    <property type="entry name" value="HATPase_dom"/>
</dbReference>
<feature type="domain" description="Histidine kinase" evidence="14">
    <location>
        <begin position="489"/>
        <end position="696"/>
    </location>
</feature>
<evidence type="ECO:0000256" key="4">
    <source>
        <dbReference type="ARBA" id="ARBA00022500"/>
    </source>
</evidence>
<evidence type="ECO:0000256" key="7">
    <source>
        <dbReference type="ARBA" id="ARBA00022741"/>
    </source>
</evidence>
<dbReference type="Gene3D" id="1.10.287.560">
    <property type="entry name" value="Histidine kinase CheA-like, homodimeric domain"/>
    <property type="match status" value="1"/>
</dbReference>
<evidence type="ECO:0000256" key="3">
    <source>
        <dbReference type="ARBA" id="ARBA00021495"/>
    </source>
</evidence>
<keyword evidence="8" id="KW-0418">Kinase</keyword>
<dbReference type="InterPro" id="IPR036061">
    <property type="entry name" value="CheW-like_dom_sf"/>
</dbReference>
<reference evidence="17 18" key="1">
    <citation type="submission" date="2021-11" db="EMBL/GenBank/DDBJ databases">
        <title>Aliifidinibius sp. nov., a new bacterium isolated from saline soil.</title>
        <authorList>
            <person name="Galisteo C."/>
            <person name="De La Haba R."/>
            <person name="Sanchez-Porro C."/>
            <person name="Ventosa A."/>
        </authorList>
    </citation>
    <scope>NUCLEOTIDE SEQUENCE [LARGE SCALE GENOMIC DNA]</scope>
    <source>
        <strain evidence="17 18">KACC 190600</strain>
    </source>
</reference>
<evidence type="ECO:0000256" key="9">
    <source>
        <dbReference type="ARBA" id="ARBA00022840"/>
    </source>
</evidence>
<sequence length="829" mass="91515">MSSIKNERIEDLEGIIRALADVWPADRENVAVAGAEFEEFISGFDENIGQLQKLIDISWEGFKYLFEKDEYFMSVKTATMQAVNTIREYIVNDGDIEVKDFEKAYDDLYDALAGEKESADTLIELEDEATETSDPETSETGTNDNIELEGKTLDDLAAYIMALDESDISDEEVRELSKLLAIGIDQSDEKVSSVLEDALDLVENAESGGQSQLKTGLPEIARIVEEAITIESEAQWSEGISDDNELTETQIADDEIARSQGTNDVVFFIPEEIDVVMVGEFVTECTELLDMAEGALLELEENPNDDELINKVFRAFHTIKGTSAFMGLPPISDFTHLLETMLSMVRDDEIGFDTACADISLEAIDIINNMLDVIEVSEGGDRLPKPLNYDRLIIVLERIASEAIAPEKALAEEGGIQYNAPVESNEEVLENGEAKANGTVKNPSDDSQTEASVRVNISRLDQLIDMIGELVIAHSVVAQDESIPDHSKLQKKINHTSKILRELQDTSLTLRMVPLKGTFHKMNRLVRDLSKKAGKEVKLSTFGEDTEIDRNMVDIINEPLVHMVRNAIDHGIETPEERKRSGKPEQATVWLRASQEGGKVVIEIEDDGRGINKKKVLEKAVNKGLVDAEANLTDKEIHNLIFLPGFSSTDEVTDLSGRGVGMDVVRRSIENLKGKVDIESEEGHGTKIIIELPFTLAITDGMLVRVGGQRFIVPILNIDRAFRAKKKDIFTVMGNSEKVSIRGETVPVIRLHDHFGITEGTESLTDGTLLAIRNANKKYALLVDEVIGQQQLVGKSINMVNEMKHISGGAILGDGTVGLILDTAALMRN</sequence>
<evidence type="ECO:0000313" key="18">
    <source>
        <dbReference type="Proteomes" id="UP001207337"/>
    </source>
</evidence>
<dbReference type="Gene3D" id="2.30.30.40">
    <property type="entry name" value="SH3 Domains"/>
    <property type="match status" value="1"/>
</dbReference>
<dbReference type="SUPFAM" id="SSF50341">
    <property type="entry name" value="CheW-like"/>
    <property type="match status" value="1"/>
</dbReference>
<dbReference type="Pfam" id="PF02518">
    <property type="entry name" value="HATPase_c"/>
    <property type="match status" value="1"/>
</dbReference>
<evidence type="ECO:0000256" key="12">
    <source>
        <dbReference type="PROSITE-ProRule" id="PRU00110"/>
    </source>
</evidence>
<dbReference type="CDD" id="cd00731">
    <property type="entry name" value="CheA_reg"/>
    <property type="match status" value="1"/>
</dbReference>
<protein>
    <recommendedName>
        <fullName evidence="3">Chemotaxis protein CheA</fullName>
        <ecNumber evidence="2">2.7.13.3</ecNumber>
    </recommendedName>
</protein>
<dbReference type="InterPro" id="IPR036641">
    <property type="entry name" value="HPT_dom_sf"/>
</dbReference>
<dbReference type="InterPro" id="IPR036097">
    <property type="entry name" value="HisK_dim/P_sf"/>
</dbReference>
<dbReference type="PROSITE" id="PS50851">
    <property type="entry name" value="CHEW"/>
    <property type="match status" value="1"/>
</dbReference>
<feature type="domain" description="HPt" evidence="16">
    <location>
        <begin position="270"/>
        <end position="374"/>
    </location>
</feature>
<comment type="catalytic activity">
    <reaction evidence="1">
        <text>ATP + protein L-histidine = ADP + protein N-phospho-L-histidine.</text>
        <dbReference type="EC" id="2.7.13.3"/>
    </reaction>
</comment>
<dbReference type="PANTHER" id="PTHR43395:SF10">
    <property type="entry name" value="CHEMOTAXIS PROTEIN CHEA"/>
    <property type="match status" value="1"/>
</dbReference>
<keyword evidence="18" id="KW-1185">Reference proteome</keyword>
<gene>
    <name evidence="17" type="ORF">LQ318_12070</name>
</gene>
<dbReference type="PRINTS" id="PR00344">
    <property type="entry name" value="BCTRLSENSOR"/>
</dbReference>
<keyword evidence="6" id="KW-0808">Transferase</keyword>
<dbReference type="PROSITE" id="PS50894">
    <property type="entry name" value="HPT"/>
    <property type="match status" value="1"/>
</dbReference>
<dbReference type="InterPro" id="IPR002545">
    <property type="entry name" value="CheW-lke_dom"/>
</dbReference>
<dbReference type="SMART" id="SM00073">
    <property type="entry name" value="HPT"/>
    <property type="match status" value="1"/>
</dbReference>
<dbReference type="SMART" id="SM01231">
    <property type="entry name" value="H-kinase_dim"/>
    <property type="match status" value="1"/>
</dbReference>
<evidence type="ECO:0000259" key="15">
    <source>
        <dbReference type="PROSITE" id="PS50851"/>
    </source>
</evidence>
<feature type="compositionally biased region" description="Acidic residues" evidence="13">
    <location>
        <begin position="126"/>
        <end position="137"/>
    </location>
</feature>
<accession>A0ABT3Q0K6</accession>
<evidence type="ECO:0000259" key="14">
    <source>
        <dbReference type="PROSITE" id="PS50109"/>
    </source>
</evidence>
<dbReference type="Proteomes" id="UP001207337">
    <property type="component" value="Unassembled WGS sequence"/>
</dbReference>
<dbReference type="PANTHER" id="PTHR43395">
    <property type="entry name" value="SENSOR HISTIDINE KINASE CHEA"/>
    <property type="match status" value="1"/>
</dbReference>
<evidence type="ECO:0000256" key="11">
    <source>
        <dbReference type="ARBA" id="ARBA00035100"/>
    </source>
</evidence>
<evidence type="ECO:0000259" key="16">
    <source>
        <dbReference type="PROSITE" id="PS50894"/>
    </source>
</evidence>
<keyword evidence="9" id="KW-0067">ATP-binding</keyword>
<dbReference type="InterPro" id="IPR005467">
    <property type="entry name" value="His_kinase_dom"/>
</dbReference>
<organism evidence="17 18">
    <name type="scientific">Fodinibius salicampi</name>
    <dbReference type="NCBI Taxonomy" id="1920655"/>
    <lineage>
        <taxon>Bacteria</taxon>
        <taxon>Pseudomonadati</taxon>
        <taxon>Balneolota</taxon>
        <taxon>Balneolia</taxon>
        <taxon>Balneolales</taxon>
        <taxon>Balneolaceae</taxon>
        <taxon>Fodinibius</taxon>
    </lineage>
</organism>
<dbReference type="InterPro" id="IPR004358">
    <property type="entry name" value="Sig_transdc_His_kin-like_C"/>
</dbReference>
<feature type="region of interest" description="Disordered" evidence="13">
    <location>
        <begin position="126"/>
        <end position="146"/>
    </location>
</feature>
<dbReference type="CDD" id="cd16916">
    <property type="entry name" value="HATPase_CheA-like"/>
    <property type="match status" value="1"/>
</dbReference>
<dbReference type="EMBL" id="JAJNDC010000003">
    <property type="protein sequence ID" value="MCW9713638.1"/>
    <property type="molecule type" value="Genomic_DNA"/>
</dbReference>
<evidence type="ECO:0000256" key="8">
    <source>
        <dbReference type="ARBA" id="ARBA00022777"/>
    </source>
</evidence>